<feature type="binding site" evidence="5">
    <location>
        <begin position="83"/>
        <end position="84"/>
    </location>
    <ligand>
        <name>Mo-molybdopterin</name>
        <dbReference type="ChEBI" id="CHEBI:71302"/>
    </ligand>
</feature>
<comment type="PTM">
    <text evidence="5">Predicted to be exported by the Tat system. The position of the signal peptide cleavage has not been experimentally proven.</text>
</comment>
<comment type="subunit">
    <text evidence="5">Heterodimer of a catalytic subunit (MsrP) and a heme-binding subunit (MsrQ).</text>
</comment>
<accession>A0A8F9XJZ2</accession>
<dbReference type="NCBIfam" id="TIGR01409">
    <property type="entry name" value="TAT_signal_seq"/>
    <property type="match status" value="1"/>
</dbReference>
<feature type="binding site" evidence="5">
    <location>
        <position position="227"/>
    </location>
    <ligand>
        <name>Mo-molybdopterin</name>
        <dbReference type="ChEBI" id="CHEBI:71302"/>
    </ligand>
</feature>
<dbReference type="InterPro" id="IPR036374">
    <property type="entry name" value="OxRdtase_Mopterin-bd_sf"/>
</dbReference>
<evidence type="ECO:0000259" key="6">
    <source>
        <dbReference type="Pfam" id="PF00174"/>
    </source>
</evidence>
<dbReference type="Pfam" id="PF00174">
    <property type="entry name" value="Oxidored_molyb"/>
    <property type="match status" value="1"/>
</dbReference>
<dbReference type="GO" id="GO:0030091">
    <property type="term" value="P:protein repair"/>
    <property type="evidence" value="ECO:0007669"/>
    <property type="project" value="UniProtKB-UniRule"/>
</dbReference>
<organism evidence="7 8">
    <name type="scientific">Horticoccus luteus</name>
    <dbReference type="NCBI Taxonomy" id="2862869"/>
    <lineage>
        <taxon>Bacteria</taxon>
        <taxon>Pseudomonadati</taxon>
        <taxon>Verrucomicrobiota</taxon>
        <taxon>Opitutia</taxon>
        <taxon>Opitutales</taxon>
        <taxon>Opitutaceae</taxon>
        <taxon>Horticoccus</taxon>
    </lineage>
</organism>
<keyword evidence="2 5" id="KW-0479">Metal-binding</keyword>
<dbReference type="InterPro" id="IPR000572">
    <property type="entry name" value="OxRdtase_Mopterin-bd_dom"/>
</dbReference>
<dbReference type="GO" id="GO:0046872">
    <property type="term" value="F:metal ion binding"/>
    <property type="evidence" value="ECO:0007669"/>
    <property type="project" value="UniProtKB-KW"/>
</dbReference>
<dbReference type="PROSITE" id="PS51318">
    <property type="entry name" value="TAT"/>
    <property type="match status" value="1"/>
</dbReference>
<comment type="function">
    <text evidence="5">Part of the MsrPQ system that repairs oxidized cell envelope proteins containing methionine sulfoxide residues (Met-O), using respiratory chain electrons. Thus protects these proteins from oxidative-stress damage caused by reactive species of oxygen and chlorine. MsrPQ is essential for the maintenance of envelope integrity under bleach stress, rescuing a wide series of structurally unrelated cell envelope proteins from methionine oxidation. The catalytic subunit MsrP is non-stereospecific, being able to reduce both (R-) and (S-) diastereoisomers of methionine sulfoxide.</text>
</comment>
<evidence type="ECO:0000256" key="5">
    <source>
        <dbReference type="HAMAP-Rule" id="MF_01206"/>
    </source>
</evidence>
<dbReference type="InterPro" id="IPR019546">
    <property type="entry name" value="TAT_signal_bac_arc"/>
</dbReference>
<keyword evidence="8" id="KW-1185">Reference proteome</keyword>
<dbReference type="PANTHER" id="PTHR43032">
    <property type="entry name" value="PROTEIN-METHIONINE-SULFOXIDE REDUCTASE"/>
    <property type="match status" value="1"/>
</dbReference>
<proteinExistence type="inferred from homology"/>
<feature type="binding site" evidence="5">
    <location>
        <begin position="238"/>
        <end position="240"/>
    </location>
    <ligand>
        <name>Mo-molybdopterin</name>
        <dbReference type="ChEBI" id="CHEBI:71302"/>
    </ligand>
</feature>
<dbReference type="HAMAP" id="MF_01206">
    <property type="entry name" value="MsrP"/>
    <property type="match status" value="1"/>
</dbReference>
<keyword evidence="3 5" id="KW-0732">Signal</keyword>
<dbReference type="GO" id="GO:0043546">
    <property type="term" value="F:molybdopterin cofactor binding"/>
    <property type="evidence" value="ECO:0007669"/>
    <property type="project" value="UniProtKB-UniRule"/>
</dbReference>
<dbReference type="GO" id="GO:0016672">
    <property type="term" value="F:oxidoreductase activity, acting on a sulfur group of donors, quinone or similar compound as acceptor"/>
    <property type="evidence" value="ECO:0007669"/>
    <property type="project" value="UniProtKB-UniRule"/>
</dbReference>
<evidence type="ECO:0000256" key="4">
    <source>
        <dbReference type="ARBA" id="ARBA00023002"/>
    </source>
</evidence>
<evidence type="ECO:0000313" key="8">
    <source>
        <dbReference type="Proteomes" id="UP000825051"/>
    </source>
</evidence>
<dbReference type="EMBL" id="CP080507">
    <property type="protein sequence ID" value="QYM79178.1"/>
    <property type="molecule type" value="Genomic_DNA"/>
</dbReference>
<dbReference type="InterPro" id="IPR022867">
    <property type="entry name" value="MsrP"/>
</dbReference>
<feature type="binding site" evidence="5">
    <location>
        <position position="222"/>
    </location>
    <ligand>
        <name>Mo-molybdopterin</name>
        <dbReference type="ChEBI" id="CHEBI:71302"/>
    </ligand>
</feature>
<dbReference type="InterPro" id="IPR006311">
    <property type="entry name" value="TAT_signal"/>
</dbReference>
<dbReference type="Gene3D" id="3.90.420.10">
    <property type="entry name" value="Oxidoreductase, molybdopterin-binding domain"/>
    <property type="match status" value="1"/>
</dbReference>
<dbReference type="PANTHER" id="PTHR43032:SF3">
    <property type="entry name" value="PROTEIN-METHIONINE-SULFOXIDE REDUCTASE CATALYTIC SUBUNIT MSRP"/>
    <property type="match status" value="1"/>
</dbReference>
<evidence type="ECO:0000256" key="2">
    <source>
        <dbReference type="ARBA" id="ARBA00022723"/>
    </source>
</evidence>
<feature type="domain" description="Oxidoreductase molybdopterin-binding" evidence="6">
    <location>
        <begin position="101"/>
        <end position="256"/>
    </location>
</feature>
<feature type="binding site" evidence="5">
    <location>
        <position position="174"/>
    </location>
    <ligand>
        <name>Mo-molybdopterin</name>
        <dbReference type="ChEBI" id="CHEBI:71302"/>
    </ligand>
</feature>
<dbReference type="SUPFAM" id="SSF56524">
    <property type="entry name" value="Oxidoreductase molybdopterin-binding domain"/>
    <property type="match status" value="1"/>
</dbReference>
<reference evidence="7" key="1">
    <citation type="submission" date="2021-08" db="EMBL/GenBank/DDBJ databases">
        <title>Genome of a novel bacterium of the phylum Verrucomicrobia, Oleiharenicola sp. KSB-15.</title>
        <authorList>
            <person name="Chung J.-H."/>
            <person name="Ahn J.-H."/>
            <person name="Yoon Y."/>
            <person name="Kim D.-Y."/>
            <person name="An S.-H."/>
            <person name="Park I."/>
            <person name="Yeon J."/>
        </authorList>
    </citation>
    <scope>NUCLEOTIDE SEQUENCE</scope>
    <source>
        <strain evidence="7">KSB-15</strain>
    </source>
</reference>
<evidence type="ECO:0000256" key="1">
    <source>
        <dbReference type="ARBA" id="ARBA00022505"/>
    </source>
</evidence>
<feature type="binding site" evidence="5">
    <location>
        <position position="139"/>
    </location>
    <ligand>
        <name>Mo-molybdopterin</name>
        <dbReference type="ChEBI" id="CHEBI:71302"/>
    </ligand>
    <ligandPart>
        <name>Mo</name>
        <dbReference type="ChEBI" id="CHEBI:28685"/>
    </ligandPart>
</feature>
<dbReference type="NCBIfam" id="NF003767">
    <property type="entry name" value="PRK05363.1"/>
    <property type="match status" value="1"/>
</dbReference>
<comment type="cofactor">
    <cofactor evidence="5">
        <name>Mo-molybdopterin</name>
        <dbReference type="ChEBI" id="CHEBI:71302"/>
    </cofactor>
    <text evidence="5">Binds 1 Mo-molybdopterin (Mo-MPT) cofactor per subunit.</text>
</comment>
<keyword evidence="4 5" id="KW-0560">Oxidoreductase</keyword>
<dbReference type="RefSeq" id="WP_220162701.1">
    <property type="nucleotide sequence ID" value="NZ_CP080507.1"/>
</dbReference>
<feature type="binding site" evidence="5">
    <location>
        <position position="80"/>
    </location>
    <ligand>
        <name>Mo-molybdopterin</name>
        <dbReference type="ChEBI" id="CHEBI:71302"/>
    </ligand>
</feature>
<sequence>MLIRTPSSWELPESAVTPEALYRQRSRRDFLRTLGLGAAALTLGSRSVLAATAGFPDQQNPAYNGTGLKPTPYNLVTSYNNFYEFGLNKDDPKDNANRGWNTDAWTLELAGLVRSPQKIDVNALVRQLGLEQRVYRHRCVEAWSMVVPWDGFPLAKLIALADPLPTAKYVKFTTFYDPSAAVGQRSNSLDWPYVEGLRLDEAMHPLAFIATGIYGKPLPNQNGAPLRLVVPWKYGFKGIKSIVKIELTKREPRNTWNVMAPSEYGFYANVNPTVDHPRWSQASERIIGGGIFSGRQPTLMFNGYEKEVAPLYKDLNLRVNF</sequence>
<evidence type="ECO:0000313" key="7">
    <source>
        <dbReference type="EMBL" id="QYM79178.1"/>
    </source>
</evidence>
<comment type="catalytic activity">
    <reaction evidence="5">
        <text>L-methionyl-[protein] + a quinone + H2O = L-methionyl-(R)-S-oxide-[protein] + a quinol</text>
        <dbReference type="Rhea" id="RHEA:51296"/>
        <dbReference type="Rhea" id="RHEA-COMP:12313"/>
        <dbReference type="Rhea" id="RHEA-COMP:12314"/>
        <dbReference type="ChEBI" id="CHEBI:15377"/>
        <dbReference type="ChEBI" id="CHEBI:16044"/>
        <dbReference type="ChEBI" id="CHEBI:24646"/>
        <dbReference type="ChEBI" id="CHEBI:45764"/>
        <dbReference type="ChEBI" id="CHEBI:132124"/>
    </reaction>
</comment>
<dbReference type="Proteomes" id="UP000825051">
    <property type="component" value="Chromosome"/>
</dbReference>
<protein>
    <recommendedName>
        <fullName evidence="5">Protein-methionine-sulfoxide reductase catalytic subunit MsrP</fullName>
        <ecNumber evidence="5">1.8.5.-</ecNumber>
    </recommendedName>
</protein>
<dbReference type="AlphaFoldDB" id="A0A8F9XJZ2"/>
<comment type="similarity">
    <text evidence="5">Belongs to the MsrP family.</text>
</comment>
<dbReference type="KEGG" id="ole:K0B96_00755"/>
<dbReference type="EC" id="1.8.5.-" evidence="5"/>
<name>A0A8F9XJZ2_9BACT</name>
<comment type="catalytic activity">
    <reaction evidence="5">
        <text>L-methionyl-[protein] + a quinone + H2O = L-methionyl-(S)-S-oxide-[protein] + a quinol</text>
        <dbReference type="Rhea" id="RHEA:51292"/>
        <dbReference type="Rhea" id="RHEA-COMP:12313"/>
        <dbReference type="Rhea" id="RHEA-COMP:12315"/>
        <dbReference type="ChEBI" id="CHEBI:15377"/>
        <dbReference type="ChEBI" id="CHEBI:16044"/>
        <dbReference type="ChEBI" id="CHEBI:24646"/>
        <dbReference type="ChEBI" id="CHEBI:44120"/>
        <dbReference type="ChEBI" id="CHEBI:132124"/>
    </reaction>
</comment>
<gene>
    <name evidence="5 7" type="primary">msrP</name>
    <name evidence="7" type="ORF">K0B96_00755</name>
</gene>
<keyword evidence="1 5" id="KW-0500">Molybdenum</keyword>
<evidence type="ECO:0000256" key="3">
    <source>
        <dbReference type="ARBA" id="ARBA00022729"/>
    </source>
</evidence>